<proteinExistence type="predicted"/>
<evidence type="ECO:0000313" key="3">
    <source>
        <dbReference type="Proteomes" id="UP001590951"/>
    </source>
</evidence>
<gene>
    <name evidence="2" type="ORF">ABVK25_000014</name>
</gene>
<protein>
    <submittedName>
        <fullName evidence="2">Uncharacterized protein</fullName>
    </submittedName>
</protein>
<keyword evidence="1" id="KW-0812">Transmembrane</keyword>
<keyword evidence="1" id="KW-1133">Transmembrane helix</keyword>
<evidence type="ECO:0000256" key="1">
    <source>
        <dbReference type="SAM" id="Phobius"/>
    </source>
</evidence>
<comment type="caution">
    <text evidence="2">The sequence shown here is derived from an EMBL/GenBank/DDBJ whole genome shotgun (WGS) entry which is preliminary data.</text>
</comment>
<accession>A0ABR4BLQ0</accession>
<name>A0ABR4BLQ0_9LECA</name>
<feature type="transmembrane region" description="Helical" evidence="1">
    <location>
        <begin position="49"/>
        <end position="70"/>
    </location>
</feature>
<dbReference type="EMBL" id="JBHFEH010000001">
    <property type="protein sequence ID" value="KAL2058723.1"/>
    <property type="molecule type" value="Genomic_DNA"/>
</dbReference>
<evidence type="ECO:0000313" key="2">
    <source>
        <dbReference type="EMBL" id="KAL2058723.1"/>
    </source>
</evidence>
<keyword evidence="1" id="KW-0472">Membrane</keyword>
<sequence length="148" mass="16587">MWDASADIDGWIHNLASSMSNVIRTYNQFPDDLYKGTDYELGIEVNWPWIALPAVLVVSSLVTLVITILGTAKSPVEAWKVSPLVLLLMNVDENIRWRASGDMDRHNIEESVVRTRVVLRTDQSGNSKFKGIIVQCPPPVTLQRARIA</sequence>
<organism evidence="2 3">
    <name type="scientific">Lepraria finkii</name>
    <dbReference type="NCBI Taxonomy" id="1340010"/>
    <lineage>
        <taxon>Eukaryota</taxon>
        <taxon>Fungi</taxon>
        <taxon>Dikarya</taxon>
        <taxon>Ascomycota</taxon>
        <taxon>Pezizomycotina</taxon>
        <taxon>Lecanoromycetes</taxon>
        <taxon>OSLEUM clade</taxon>
        <taxon>Lecanoromycetidae</taxon>
        <taxon>Lecanorales</taxon>
        <taxon>Lecanorineae</taxon>
        <taxon>Stereocaulaceae</taxon>
        <taxon>Lepraria</taxon>
    </lineage>
</organism>
<dbReference type="PANTHER" id="PTHR35394:SF5">
    <property type="entry name" value="DUF3176 DOMAIN-CONTAINING PROTEIN"/>
    <property type="match status" value="1"/>
</dbReference>
<dbReference type="Proteomes" id="UP001590951">
    <property type="component" value="Unassembled WGS sequence"/>
</dbReference>
<dbReference type="PANTHER" id="PTHR35394">
    <property type="entry name" value="DUF3176 DOMAIN-CONTAINING PROTEIN"/>
    <property type="match status" value="1"/>
</dbReference>
<reference evidence="2 3" key="1">
    <citation type="submission" date="2024-09" db="EMBL/GenBank/DDBJ databases">
        <title>Rethinking Asexuality: The Enigmatic Case of Functional Sexual Genes in Lepraria (Stereocaulaceae).</title>
        <authorList>
            <person name="Doellman M."/>
            <person name="Sun Y."/>
            <person name="Barcenas-Pena A."/>
            <person name="Lumbsch H.T."/>
            <person name="Grewe F."/>
        </authorList>
    </citation>
    <scope>NUCLEOTIDE SEQUENCE [LARGE SCALE GENOMIC DNA]</scope>
    <source>
        <strain evidence="2 3">Grewe 0041</strain>
    </source>
</reference>
<keyword evidence="3" id="KW-1185">Reference proteome</keyword>